<dbReference type="GO" id="GO:0005783">
    <property type="term" value="C:endoplasmic reticulum"/>
    <property type="evidence" value="ECO:0007669"/>
    <property type="project" value="TreeGrafter"/>
</dbReference>
<dbReference type="OrthoDB" id="9909019at2759"/>
<name>A0A5J4WZ21_9EUKA</name>
<sequence>MNSQESANKDNNETYATFLKSNRPIRKWNVWPGKTSFFCNAHCVKGHGKGHFIGANMVLFIPPIIYFALCFALVRGYARIGIEVAFPLCVVVVFILMFKTAFTNPGIVERYSTPYFVYVQKLHDQPKNLHTQQQLRFCSTCQAIRPPRASHCPNCDACVLGWAIALERGIIDFSTSSFLGFIFDFSTLYPIIDRARDIFSKDSEIQNKKLQVTRWVFCIILFLFASTLTGLFTAFFTFHNNLISKNKTTREKFNLLLETENPFDKGVRRNCAEALCSNRYPKIDFNEPLPNWHPLLVKESKGKLIAKENQVKLDYFKFDNENASMKQQMSEKKQKYEVIDQPDVEIKKSTEKTKDIDNEQVMSDNEQDYEEYDDLEQIQGDQNEKEDEGRYYEG</sequence>
<evidence type="ECO:0000313" key="3">
    <source>
        <dbReference type="EMBL" id="KAA6400234.1"/>
    </source>
</evidence>
<keyword evidence="2" id="KW-1133">Transmembrane helix</keyword>
<evidence type="ECO:0000313" key="4">
    <source>
        <dbReference type="Proteomes" id="UP000324800"/>
    </source>
</evidence>
<dbReference type="GO" id="GO:0019706">
    <property type="term" value="F:protein-cysteine S-palmitoyltransferase activity"/>
    <property type="evidence" value="ECO:0007669"/>
    <property type="project" value="TreeGrafter"/>
</dbReference>
<accession>A0A5J4WZ21</accession>
<dbReference type="PANTHER" id="PTHR22883">
    <property type="entry name" value="ZINC FINGER DHHC DOMAIN CONTAINING PROTEIN"/>
    <property type="match status" value="1"/>
</dbReference>
<organism evidence="3 4">
    <name type="scientific">Streblomastix strix</name>
    <dbReference type="NCBI Taxonomy" id="222440"/>
    <lineage>
        <taxon>Eukaryota</taxon>
        <taxon>Metamonada</taxon>
        <taxon>Preaxostyla</taxon>
        <taxon>Oxymonadida</taxon>
        <taxon>Streblomastigidae</taxon>
        <taxon>Streblomastix</taxon>
    </lineage>
</organism>
<comment type="caution">
    <text evidence="3">The sequence shown here is derived from an EMBL/GenBank/DDBJ whole genome shotgun (WGS) entry which is preliminary data.</text>
</comment>
<dbReference type="GO" id="GO:0005794">
    <property type="term" value="C:Golgi apparatus"/>
    <property type="evidence" value="ECO:0007669"/>
    <property type="project" value="TreeGrafter"/>
</dbReference>
<protein>
    <recommendedName>
        <fullName evidence="5">Palmitoyltransferase</fullName>
    </recommendedName>
</protein>
<keyword evidence="2" id="KW-0812">Transmembrane</keyword>
<dbReference type="InterPro" id="IPR039859">
    <property type="entry name" value="PFA4/ZDH16/20/ERF2-like"/>
</dbReference>
<evidence type="ECO:0008006" key="5">
    <source>
        <dbReference type="Google" id="ProtNLM"/>
    </source>
</evidence>
<dbReference type="PROSITE" id="PS50216">
    <property type="entry name" value="DHHC"/>
    <property type="match status" value="1"/>
</dbReference>
<keyword evidence="2" id="KW-0472">Membrane</keyword>
<dbReference type="GO" id="GO:0006612">
    <property type="term" value="P:protein targeting to membrane"/>
    <property type="evidence" value="ECO:0007669"/>
    <property type="project" value="TreeGrafter"/>
</dbReference>
<evidence type="ECO:0000256" key="1">
    <source>
        <dbReference type="SAM" id="MobiDB-lite"/>
    </source>
</evidence>
<proteinExistence type="predicted"/>
<gene>
    <name evidence="3" type="ORF">EZS28_004239</name>
</gene>
<feature type="compositionally biased region" description="Acidic residues" evidence="1">
    <location>
        <begin position="365"/>
        <end position="376"/>
    </location>
</feature>
<dbReference type="Proteomes" id="UP000324800">
    <property type="component" value="Unassembled WGS sequence"/>
</dbReference>
<feature type="compositionally biased region" description="Basic and acidic residues" evidence="1">
    <location>
        <begin position="346"/>
        <end position="357"/>
    </location>
</feature>
<dbReference type="EMBL" id="SNRW01000596">
    <property type="protein sequence ID" value="KAA6400234.1"/>
    <property type="molecule type" value="Genomic_DNA"/>
</dbReference>
<feature type="transmembrane region" description="Helical" evidence="2">
    <location>
        <begin position="84"/>
        <end position="102"/>
    </location>
</feature>
<dbReference type="AlphaFoldDB" id="A0A5J4WZ21"/>
<evidence type="ECO:0000256" key="2">
    <source>
        <dbReference type="SAM" id="Phobius"/>
    </source>
</evidence>
<feature type="transmembrane region" description="Helical" evidence="2">
    <location>
        <begin position="57"/>
        <end position="78"/>
    </location>
</feature>
<reference evidence="3 4" key="1">
    <citation type="submission" date="2019-03" db="EMBL/GenBank/DDBJ databases">
        <title>Single cell metagenomics reveals metabolic interactions within the superorganism composed of flagellate Streblomastix strix and complex community of Bacteroidetes bacteria on its surface.</title>
        <authorList>
            <person name="Treitli S.C."/>
            <person name="Kolisko M."/>
            <person name="Husnik F."/>
            <person name="Keeling P."/>
            <person name="Hampl V."/>
        </authorList>
    </citation>
    <scope>NUCLEOTIDE SEQUENCE [LARGE SCALE GENOMIC DNA]</scope>
    <source>
        <strain evidence="3">ST1C</strain>
    </source>
</reference>
<feature type="region of interest" description="Disordered" evidence="1">
    <location>
        <begin position="346"/>
        <end position="394"/>
    </location>
</feature>
<feature type="transmembrane region" description="Helical" evidence="2">
    <location>
        <begin position="215"/>
        <end position="238"/>
    </location>
</feature>